<dbReference type="PANTHER" id="PTHR21139:SF42">
    <property type="entry name" value="TRIOSEPHOSPHATE ISOMERASE"/>
    <property type="match status" value="1"/>
</dbReference>
<evidence type="ECO:0000256" key="7">
    <source>
        <dbReference type="ARBA" id="ARBA00023152"/>
    </source>
</evidence>
<dbReference type="PROSITE" id="PS00171">
    <property type="entry name" value="TIM_1"/>
    <property type="match status" value="1"/>
</dbReference>
<evidence type="ECO:0000256" key="1">
    <source>
        <dbReference type="ARBA" id="ARBA00004680"/>
    </source>
</evidence>
<organism evidence="11 12">
    <name type="scientific">Candidatus Segetimicrobium genomatis</name>
    <dbReference type="NCBI Taxonomy" id="2569760"/>
    <lineage>
        <taxon>Bacteria</taxon>
        <taxon>Bacillati</taxon>
        <taxon>Candidatus Sysuimicrobiota</taxon>
        <taxon>Candidatus Sysuimicrobiia</taxon>
        <taxon>Candidatus Sysuimicrobiales</taxon>
        <taxon>Candidatus Segetimicrobiaceae</taxon>
        <taxon>Candidatus Segetimicrobium</taxon>
    </lineage>
</organism>
<dbReference type="CDD" id="cd00311">
    <property type="entry name" value="TIM"/>
    <property type="match status" value="1"/>
</dbReference>
<dbReference type="UniPathway" id="UPA00109">
    <property type="reaction ID" value="UER00189"/>
</dbReference>
<proteinExistence type="inferred from homology"/>
<keyword evidence="6 9" id="KW-0963">Cytoplasm</keyword>
<dbReference type="Proteomes" id="UP000318834">
    <property type="component" value="Unassembled WGS sequence"/>
</dbReference>
<dbReference type="FunFam" id="3.20.20.70:FF:000016">
    <property type="entry name" value="Triosephosphate isomerase"/>
    <property type="match status" value="1"/>
</dbReference>
<dbReference type="InterPro" id="IPR035990">
    <property type="entry name" value="TIM_sf"/>
</dbReference>
<dbReference type="PROSITE" id="PS51440">
    <property type="entry name" value="TIM_2"/>
    <property type="match status" value="1"/>
</dbReference>
<dbReference type="GO" id="GO:0006094">
    <property type="term" value="P:gluconeogenesis"/>
    <property type="evidence" value="ECO:0007669"/>
    <property type="project" value="UniProtKB-UniRule"/>
</dbReference>
<dbReference type="Pfam" id="PF00121">
    <property type="entry name" value="TIM"/>
    <property type="match status" value="1"/>
</dbReference>
<dbReference type="PANTHER" id="PTHR21139">
    <property type="entry name" value="TRIOSEPHOSPHATE ISOMERASE"/>
    <property type="match status" value="1"/>
</dbReference>
<keyword evidence="8 9" id="KW-0413">Isomerase</keyword>
<dbReference type="SUPFAM" id="SSF51351">
    <property type="entry name" value="Triosephosphate isomerase (TIM)"/>
    <property type="match status" value="1"/>
</dbReference>
<dbReference type="GO" id="GO:0006096">
    <property type="term" value="P:glycolytic process"/>
    <property type="evidence" value="ECO:0007669"/>
    <property type="project" value="UniProtKB-UniRule"/>
</dbReference>
<comment type="pathway">
    <text evidence="1 9 10">Carbohydrate degradation; glycolysis; D-glyceraldehyde 3-phosphate from glycerone phosphate: step 1/1.</text>
</comment>
<dbReference type="NCBIfam" id="TIGR00419">
    <property type="entry name" value="tim"/>
    <property type="match status" value="1"/>
</dbReference>
<dbReference type="InterPro" id="IPR020861">
    <property type="entry name" value="Triosephosphate_isomerase_AS"/>
</dbReference>
<accession>A0A537IIP9</accession>
<dbReference type="InterPro" id="IPR000652">
    <property type="entry name" value="Triosephosphate_isomerase"/>
</dbReference>
<evidence type="ECO:0000256" key="6">
    <source>
        <dbReference type="ARBA" id="ARBA00022490"/>
    </source>
</evidence>
<evidence type="ECO:0000256" key="3">
    <source>
        <dbReference type="ARBA" id="ARBA00011940"/>
    </source>
</evidence>
<dbReference type="UniPathway" id="UPA00138"/>
<evidence type="ECO:0000256" key="10">
    <source>
        <dbReference type="RuleBase" id="RU363013"/>
    </source>
</evidence>
<feature type="binding site" evidence="9">
    <location>
        <position position="173"/>
    </location>
    <ligand>
        <name>substrate</name>
    </ligand>
</feature>
<sequence>MPRVPLIAGNWKMYKTVPEARDLATALVNSDLPAAVEVAVCPPFTALAEVGRVLTGSAVRLGAQDVFWEPQGAYTGEISPPMLADLRCHYVIVGHSERRQHFEESDEVVTRKVRASFSQGLVPILCVGERLEERDTGQTERVVTRQVEIVIAVLPPEQIRPLVIAYEPVWAIGTGRAATGQEANRVIGLIRETLGRKDAEAAAQARILYGGSVTPANAAEFSQQPEIDGALVGGASLDAPKFLAIVAAHGKSRA</sequence>
<evidence type="ECO:0000313" key="12">
    <source>
        <dbReference type="Proteomes" id="UP000318834"/>
    </source>
</evidence>
<comment type="caution">
    <text evidence="11">The sequence shown here is derived from an EMBL/GenBank/DDBJ whole genome shotgun (WGS) entry which is preliminary data.</text>
</comment>
<gene>
    <name evidence="9" type="primary">tpiA</name>
    <name evidence="11" type="ORF">E6H05_13075</name>
</gene>
<dbReference type="InterPro" id="IPR013785">
    <property type="entry name" value="Aldolase_TIM"/>
</dbReference>
<dbReference type="HAMAP" id="MF_00147_B">
    <property type="entry name" value="TIM_B"/>
    <property type="match status" value="1"/>
</dbReference>
<evidence type="ECO:0000256" key="4">
    <source>
        <dbReference type="ARBA" id="ARBA00019397"/>
    </source>
</evidence>
<evidence type="ECO:0000256" key="5">
    <source>
        <dbReference type="ARBA" id="ARBA00022432"/>
    </source>
</evidence>
<evidence type="ECO:0000256" key="9">
    <source>
        <dbReference type="HAMAP-Rule" id="MF_00147"/>
    </source>
</evidence>
<feature type="binding site" evidence="9">
    <location>
        <begin position="10"/>
        <end position="12"/>
    </location>
    <ligand>
        <name>substrate</name>
    </ligand>
</feature>
<dbReference type="InterPro" id="IPR022896">
    <property type="entry name" value="TrioseP_Isoase_bac/euk"/>
</dbReference>
<dbReference type="EC" id="5.3.1.1" evidence="3 9"/>
<reference evidence="11 12" key="1">
    <citation type="journal article" date="2019" name="Nat. Microbiol.">
        <title>Mediterranean grassland soil C-N compound turnover is dependent on rainfall and depth, and is mediated by genomically divergent microorganisms.</title>
        <authorList>
            <person name="Diamond S."/>
            <person name="Andeer P.F."/>
            <person name="Li Z."/>
            <person name="Crits-Christoph A."/>
            <person name="Burstein D."/>
            <person name="Anantharaman K."/>
            <person name="Lane K.R."/>
            <person name="Thomas B.C."/>
            <person name="Pan C."/>
            <person name="Northen T.R."/>
            <person name="Banfield J.F."/>
        </authorList>
    </citation>
    <scope>NUCLEOTIDE SEQUENCE [LARGE SCALE GENOMIC DNA]</scope>
    <source>
        <strain evidence="11">NP_8</strain>
    </source>
</reference>
<dbReference type="GO" id="GO:0019563">
    <property type="term" value="P:glycerol catabolic process"/>
    <property type="evidence" value="ECO:0007669"/>
    <property type="project" value="TreeGrafter"/>
</dbReference>
<protein>
    <recommendedName>
        <fullName evidence="4 9">Triosephosphate isomerase</fullName>
        <shortName evidence="9">TIM</shortName>
        <shortName evidence="9">TPI</shortName>
        <ecNumber evidence="3 9">5.3.1.1</ecNumber>
    </recommendedName>
    <alternativeName>
        <fullName evidence="9">Triose-phosphate isomerase</fullName>
    </alternativeName>
</protein>
<comment type="subcellular location">
    <subcellularLocation>
        <location evidence="9 10">Cytoplasm</location>
    </subcellularLocation>
</comment>
<comment type="function">
    <text evidence="9">Involved in the gluconeogenesis. Catalyzes stereospecifically the conversion of dihydroxyacetone phosphate (DHAP) to D-glyceraldehyde-3-phosphate (G3P).</text>
</comment>
<dbReference type="Gene3D" id="3.20.20.70">
    <property type="entry name" value="Aldolase class I"/>
    <property type="match status" value="1"/>
</dbReference>
<dbReference type="GO" id="GO:0046166">
    <property type="term" value="P:glyceraldehyde-3-phosphate biosynthetic process"/>
    <property type="evidence" value="ECO:0007669"/>
    <property type="project" value="TreeGrafter"/>
</dbReference>
<comment type="similarity">
    <text evidence="2 9 10">Belongs to the triosephosphate isomerase family.</text>
</comment>
<name>A0A537IIP9_9BACT</name>
<dbReference type="GO" id="GO:0005829">
    <property type="term" value="C:cytosol"/>
    <property type="evidence" value="ECO:0007669"/>
    <property type="project" value="TreeGrafter"/>
</dbReference>
<feature type="binding site" evidence="9">
    <location>
        <position position="212"/>
    </location>
    <ligand>
        <name>substrate</name>
    </ligand>
</feature>
<feature type="active site" description="Electrophile" evidence="9">
    <location>
        <position position="95"/>
    </location>
</feature>
<comment type="catalytic activity">
    <reaction evidence="9 10">
        <text>D-glyceraldehyde 3-phosphate = dihydroxyacetone phosphate</text>
        <dbReference type="Rhea" id="RHEA:18585"/>
        <dbReference type="ChEBI" id="CHEBI:57642"/>
        <dbReference type="ChEBI" id="CHEBI:59776"/>
        <dbReference type="EC" id="5.3.1.1"/>
    </reaction>
</comment>
<keyword evidence="5 9" id="KW-0312">Gluconeogenesis</keyword>
<dbReference type="AlphaFoldDB" id="A0A537IIP9"/>
<evidence type="ECO:0000256" key="8">
    <source>
        <dbReference type="ARBA" id="ARBA00023235"/>
    </source>
</evidence>
<evidence type="ECO:0000256" key="2">
    <source>
        <dbReference type="ARBA" id="ARBA00007422"/>
    </source>
</evidence>
<feature type="binding site" evidence="9">
    <location>
        <begin position="233"/>
        <end position="234"/>
    </location>
    <ligand>
        <name>substrate</name>
    </ligand>
</feature>
<keyword evidence="7 9" id="KW-0324">Glycolysis</keyword>
<evidence type="ECO:0000313" key="11">
    <source>
        <dbReference type="EMBL" id="TMI71017.1"/>
    </source>
</evidence>
<dbReference type="GO" id="GO:0004807">
    <property type="term" value="F:triose-phosphate isomerase activity"/>
    <property type="evidence" value="ECO:0007669"/>
    <property type="project" value="UniProtKB-UniRule"/>
</dbReference>
<feature type="active site" description="Proton acceptor" evidence="9">
    <location>
        <position position="167"/>
    </location>
</feature>
<comment type="pathway">
    <text evidence="9 10">Carbohydrate biosynthesis; gluconeogenesis.</text>
</comment>
<dbReference type="EMBL" id="VBAP01000126">
    <property type="protein sequence ID" value="TMI71017.1"/>
    <property type="molecule type" value="Genomic_DNA"/>
</dbReference>
<comment type="subunit">
    <text evidence="9 10">Homodimer.</text>
</comment>